<dbReference type="GO" id="GO:0004674">
    <property type="term" value="F:protein serine/threonine kinase activity"/>
    <property type="evidence" value="ECO:0007669"/>
    <property type="project" value="TreeGrafter"/>
</dbReference>
<dbReference type="Pfam" id="PF07714">
    <property type="entry name" value="PK_Tyr_Ser-Thr"/>
    <property type="match status" value="2"/>
</dbReference>
<reference evidence="2 3" key="1">
    <citation type="submission" date="2015-07" db="EMBL/GenBank/DDBJ databases">
        <authorList>
            <person name="Noorani M."/>
        </authorList>
    </citation>
    <scope>NUCLEOTIDE SEQUENCE [LARGE SCALE GENOMIC DNA]</scope>
    <source>
        <strain evidence="2">BBA 69670</strain>
    </source>
</reference>
<accession>A0A0K6FY48</accession>
<dbReference type="SUPFAM" id="SSF56112">
    <property type="entry name" value="Protein kinase-like (PK-like)"/>
    <property type="match status" value="2"/>
</dbReference>
<proteinExistence type="predicted"/>
<dbReference type="PANTHER" id="PTHR44329:SF260">
    <property type="entry name" value="PROTEIN KINASE DOMAIN-CONTAINING PROTEIN"/>
    <property type="match status" value="1"/>
</dbReference>
<dbReference type="Proteomes" id="UP000044841">
    <property type="component" value="Unassembled WGS sequence"/>
</dbReference>
<keyword evidence="2" id="KW-0418">Kinase</keyword>
<dbReference type="PROSITE" id="PS00108">
    <property type="entry name" value="PROTEIN_KINASE_ST"/>
    <property type="match status" value="1"/>
</dbReference>
<evidence type="ECO:0000313" key="2">
    <source>
        <dbReference type="EMBL" id="CUA71191.1"/>
    </source>
</evidence>
<keyword evidence="2" id="KW-0808">Transferase</keyword>
<dbReference type="EMBL" id="CYGV01001223">
    <property type="protein sequence ID" value="CUA71191.1"/>
    <property type="molecule type" value="Genomic_DNA"/>
</dbReference>
<evidence type="ECO:0000259" key="1">
    <source>
        <dbReference type="PROSITE" id="PS50011"/>
    </source>
</evidence>
<protein>
    <submittedName>
        <fullName evidence="2">Putative serine/threonine-protein kinase DDB_G0270146 [Dictyostelium discoideum]</fullName>
    </submittedName>
</protein>
<sequence>MGTLAGYTGSVAVKYSNSQLRNLETLINEVRIVSRLQHLNVISFLGFVLTEPRQDEEQDGVKRLQSIGLVSPWVELNLRQWMQSKENIDRCRMAVQVAEAIMYLHDAGVIHGDLRSRSIMISNEGAVQITGFGASVLEQDTPDKEKIFHVVPRWTAAERFYKESTWPTKQSDVWSLGMVILELFSNEVPYSGASELRAISLIGNGRIPDQPSTFISIKPGFRQILWGMLLSCWQRDPKDRPSANVVRDILRVVNREGTTIDEFNNHTHTVIEHTLPLPTVIERLVAHGCSDVTRQLTRPRGTSEWSGRMSDVYQTQMLDGTRVAVKCLRELKNSENQPDKVLKRTAHELYTWSMSVHPNVLELIGLAVVQDRLAMVAPWVEYGSLLAYIAANPTADTCNLCIQVADGLAYMHGLGIAHGDIKGDNVVVSKDGVAKITDFGCATMKREFPVSFTATDSLHYSVRWAAPELFLDDGAANFETDVYALGMDIQDFDNSGITNVRQEALTKSVPHKDRADMAVIHAVLVRKLQPARPLEQIPPSRKGDELWGLLERCWSYEPKSRPQASDVRDSLKAITRFDLPTS</sequence>
<dbReference type="SMART" id="SM00220">
    <property type="entry name" value="S_TKc"/>
    <property type="match status" value="2"/>
</dbReference>
<dbReference type="GO" id="GO:0005524">
    <property type="term" value="F:ATP binding"/>
    <property type="evidence" value="ECO:0007669"/>
    <property type="project" value="InterPro"/>
</dbReference>
<dbReference type="InterPro" id="IPR000719">
    <property type="entry name" value="Prot_kinase_dom"/>
</dbReference>
<dbReference type="PROSITE" id="PS50011">
    <property type="entry name" value="PROTEIN_KINASE_DOM"/>
    <property type="match status" value="2"/>
</dbReference>
<keyword evidence="3" id="KW-1185">Reference proteome</keyword>
<gene>
    <name evidence="2" type="ORF">RSOLAG22IIIB_04495</name>
</gene>
<organism evidence="2 3">
    <name type="scientific">Rhizoctonia solani</name>
    <dbReference type="NCBI Taxonomy" id="456999"/>
    <lineage>
        <taxon>Eukaryota</taxon>
        <taxon>Fungi</taxon>
        <taxon>Dikarya</taxon>
        <taxon>Basidiomycota</taxon>
        <taxon>Agaricomycotina</taxon>
        <taxon>Agaricomycetes</taxon>
        <taxon>Cantharellales</taxon>
        <taxon>Ceratobasidiaceae</taxon>
        <taxon>Rhizoctonia</taxon>
    </lineage>
</organism>
<evidence type="ECO:0000313" key="3">
    <source>
        <dbReference type="Proteomes" id="UP000044841"/>
    </source>
</evidence>
<feature type="domain" description="Protein kinase" evidence="1">
    <location>
        <begin position="298"/>
        <end position="574"/>
    </location>
</feature>
<dbReference type="InterPro" id="IPR051681">
    <property type="entry name" value="Ser/Thr_Kinases-Pseudokinases"/>
</dbReference>
<dbReference type="AlphaFoldDB" id="A0A0K6FY48"/>
<dbReference type="PANTHER" id="PTHR44329">
    <property type="entry name" value="SERINE/THREONINE-PROTEIN KINASE TNNI3K-RELATED"/>
    <property type="match status" value="1"/>
</dbReference>
<feature type="domain" description="Protein kinase" evidence="1">
    <location>
        <begin position="1"/>
        <end position="271"/>
    </location>
</feature>
<dbReference type="InterPro" id="IPR008271">
    <property type="entry name" value="Ser/Thr_kinase_AS"/>
</dbReference>
<dbReference type="InterPro" id="IPR001245">
    <property type="entry name" value="Ser-Thr/Tyr_kinase_cat_dom"/>
</dbReference>
<dbReference type="Gene3D" id="1.10.510.10">
    <property type="entry name" value="Transferase(Phosphotransferase) domain 1"/>
    <property type="match status" value="2"/>
</dbReference>
<dbReference type="CDD" id="cd14014">
    <property type="entry name" value="STKc_PknB_like"/>
    <property type="match status" value="1"/>
</dbReference>
<dbReference type="InterPro" id="IPR011009">
    <property type="entry name" value="Kinase-like_dom_sf"/>
</dbReference>
<name>A0A0K6FY48_9AGAM</name>